<dbReference type="EMBL" id="PGOL01000466">
    <property type="protein sequence ID" value="PKI70247.1"/>
    <property type="molecule type" value="Genomic_DNA"/>
</dbReference>
<evidence type="ECO:0000313" key="7">
    <source>
        <dbReference type="Proteomes" id="UP000233551"/>
    </source>
</evidence>
<dbReference type="GO" id="GO:0080044">
    <property type="term" value="F:quercetin 7-O-glucosyltransferase activity"/>
    <property type="evidence" value="ECO:0007669"/>
    <property type="project" value="TreeGrafter"/>
</dbReference>
<proteinExistence type="inferred from homology"/>
<keyword evidence="7" id="KW-1185">Reference proteome</keyword>
<gene>
    <name evidence="6" type="ORF">CRG98_009379</name>
</gene>
<dbReference type="GO" id="GO:0080043">
    <property type="term" value="F:quercetin 3-O-glucosyltransferase activity"/>
    <property type="evidence" value="ECO:0007669"/>
    <property type="project" value="TreeGrafter"/>
</dbReference>
<evidence type="ECO:0000256" key="2">
    <source>
        <dbReference type="ARBA" id="ARBA00022676"/>
    </source>
</evidence>
<evidence type="ECO:0000256" key="1">
    <source>
        <dbReference type="ARBA" id="ARBA00009995"/>
    </source>
</evidence>
<dbReference type="FunFam" id="3.40.50.2000:FF:000019">
    <property type="entry name" value="Glycosyltransferase"/>
    <property type="match status" value="1"/>
</dbReference>
<dbReference type="Proteomes" id="UP000233551">
    <property type="component" value="Unassembled WGS sequence"/>
</dbReference>
<keyword evidence="2 4" id="KW-0328">Glycosyltransferase</keyword>
<evidence type="ECO:0000256" key="3">
    <source>
        <dbReference type="ARBA" id="ARBA00022679"/>
    </source>
</evidence>
<dbReference type="InterPro" id="IPR002213">
    <property type="entry name" value="UDP_glucos_trans"/>
</dbReference>
<evidence type="ECO:0000256" key="5">
    <source>
        <dbReference type="RuleBase" id="RU362057"/>
    </source>
</evidence>
<keyword evidence="3 4" id="KW-0808">Transferase</keyword>
<evidence type="ECO:0000313" key="6">
    <source>
        <dbReference type="EMBL" id="PKI70247.1"/>
    </source>
</evidence>
<evidence type="ECO:0000256" key="4">
    <source>
        <dbReference type="RuleBase" id="RU003718"/>
    </source>
</evidence>
<dbReference type="PANTHER" id="PTHR11926">
    <property type="entry name" value="GLUCOSYL/GLUCURONOSYL TRANSFERASES"/>
    <property type="match status" value="1"/>
</dbReference>
<organism evidence="6 7">
    <name type="scientific">Punica granatum</name>
    <name type="common">Pomegranate</name>
    <dbReference type="NCBI Taxonomy" id="22663"/>
    <lineage>
        <taxon>Eukaryota</taxon>
        <taxon>Viridiplantae</taxon>
        <taxon>Streptophyta</taxon>
        <taxon>Embryophyta</taxon>
        <taxon>Tracheophyta</taxon>
        <taxon>Spermatophyta</taxon>
        <taxon>Magnoliopsida</taxon>
        <taxon>eudicotyledons</taxon>
        <taxon>Gunneridae</taxon>
        <taxon>Pentapetalae</taxon>
        <taxon>rosids</taxon>
        <taxon>malvids</taxon>
        <taxon>Myrtales</taxon>
        <taxon>Lythraceae</taxon>
        <taxon>Punica</taxon>
    </lineage>
</organism>
<comment type="similarity">
    <text evidence="1 4">Belongs to the UDP-glycosyltransferase family.</text>
</comment>
<dbReference type="SUPFAM" id="SSF53756">
    <property type="entry name" value="UDP-Glycosyltransferase/glycogen phosphorylase"/>
    <property type="match status" value="1"/>
</dbReference>
<dbReference type="AlphaFoldDB" id="A0A2I0KP22"/>
<protein>
    <recommendedName>
        <fullName evidence="5">Glycosyltransferase</fullName>
        <ecNumber evidence="5">2.4.1.-</ecNumber>
    </recommendedName>
</protein>
<dbReference type="PANTHER" id="PTHR11926:SF870">
    <property type="entry name" value="UDP-GLYCOSYLTRANSFERASE 75B1"/>
    <property type="match status" value="1"/>
</dbReference>
<dbReference type="EC" id="2.4.1.-" evidence="5"/>
<accession>A0A2I0KP22</accession>
<sequence length="512" mass="57622">MRGDHIEEGGLSGASWKVISPLSFLFWRGGDNVKQQTFVKDFRYFSGSKTLHITLYEEWPHKPFAPVLETPVRNGARVTFATAVSACRKMVESKSSNFPDGLSLATFSDGHDDGIKPDIDFDHYMAELQCRGSETLRDLIVSSLERGQKFMCVFYTVLIPWVADVAKSLQIPTTLVWIQPATVFDIYYYYFNGYEDEIRNAVDDPSSQIQLPGLPVLNGRDIPSFFSPASPYSFSLPLLRRHFEILNEETNPKVLVNTYDALEPNAVRAINRLDIQAIGLLVPSAFLDGQDPSDTSFGGDLFQSSKDYIKWLKTKPNGSVVYVSFGSISVLSKLQKEEMARGLLESGRPFLWVIRNIGNEENDEDRLSCMDDLRKKGMIVPWCSQVEVLSQASVGCFVTHCGWNSTLESLVSGVPMVAFPQWTDQHTNAKLIKDVWTTGVRVNMNKDGVVEGEEIKRCLELVLGDGERGEEMRRNAKKWREMAIDAAREGGSSDQNLRSFMDEIRRLSFATI</sequence>
<dbReference type="STRING" id="22663.A0A2I0KP22"/>
<dbReference type="PROSITE" id="PS00375">
    <property type="entry name" value="UDPGT"/>
    <property type="match status" value="1"/>
</dbReference>
<dbReference type="InterPro" id="IPR035595">
    <property type="entry name" value="UDP_glycos_trans_CS"/>
</dbReference>
<dbReference type="Gene3D" id="3.40.50.2000">
    <property type="entry name" value="Glycogen Phosphorylase B"/>
    <property type="match status" value="2"/>
</dbReference>
<dbReference type="CDD" id="cd03784">
    <property type="entry name" value="GT1_Gtf-like"/>
    <property type="match status" value="1"/>
</dbReference>
<dbReference type="Pfam" id="PF00201">
    <property type="entry name" value="UDPGT"/>
    <property type="match status" value="1"/>
</dbReference>
<name>A0A2I0KP22_PUNGR</name>
<comment type="caution">
    <text evidence="6">The sequence shown here is derived from an EMBL/GenBank/DDBJ whole genome shotgun (WGS) entry which is preliminary data.</text>
</comment>
<reference evidence="6 7" key="1">
    <citation type="submission" date="2017-11" db="EMBL/GenBank/DDBJ databases">
        <title>De-novo sequencing of pomegranate (Punica granatum L.) genome.</title>
        <authorList>
            <person name="Akparov Z."/>
            <person name="Amiraslanov A."/>
            <person name="Hajiyeva S."/>
            <person name="Abbasov M."/>
            <person name="Kaur K."/>
            <person name="Hamwieh A."/>
            <person name="Solovyev V."/>
            <person name="Salamov A."/>
            <person name="Braich B."/>
            <person name="Kosarev P."/>
            <person name="Mahmoud A."/>
            <person name="Hajiyev E."/>
            <person name="Babayeva S."/>
            <person name="Izzatullayeva V."/>
            <person name="Mammadov A."/>
            <person name="Mammadov A."/>
            <person name="Sharifova S."/>
            <person name="Ojaghi J."/>
            <person name="Eynullazada K."/>
            <person name="Bayramov B."/>
            <person name="Abdulazimova A."/>
            <person name="Shahmuradov I."/>
        </authorList>
    </citation>
    <scope>NUCLEOTIDE SEQUENCE [LARGE SCALE GENOMIC DNA]</scope>
    <source>
        <strain evidence="7">cv. AG2017</strain>
        <tissue evidence="6">Leaf</tissue>
    </source>
</reference>